<keyword evidence="6" id="KW-0539">Nucleus</keyword>
<evidence type="ECO:0000313" key="9">
    <source>
        <dbReference type="EMBL" id="KAJ0966448.1"/>
    </source>
</evidence>
<evidence type="ECO:0000256" key="7">
    <source>
        <dbReference type="SAM" id="MobiDB-lite"/>
    </source>
</evidence>
<reference evidence="9" key="2">
    <citation type="journal article" date="2022" name="Hortic Res">
        <title>The genome of Dioscorea zingiberensis sheds light on the biosynthesis, origin and evolution of the medicinally important diosgenin saponins.</title>
        <authorList>
            <person name="Li Y."/>
            <person name="Tan C."/>
            <person name="Li Z."/>
            <person name="Guo J."/>
            <person name="Li S."/>
            <person name="Chen X."/>
            <person name="Wang C."/>
            <person name="Dai X."/>
            <person name="Yang H."/>
            <person name="Song W."/>
            <person name="Hou L."/>
            <person name="Xu J."/>
            <person name="Tong Z."/>
            <person name="Xu A."/>
            <person name="Yuan X."/>
            <person name="Wang W."/>
            <person name="Yang Q."/>
            <person name="Chen L."/>
            <person name="Sun Z."/>
            <person name="Wang K."/>
            <person name="Pan B."/>
            <person name="Chen J."/>
            <person name="Bao Y."/>
            <person name="Liu F."/>
            <person name="Qi X."/>
            <person name="Gang D.R."/>
            <person name="Wen J."/>
            <person name="Li J."/>
        </authorList>
    </citation>
    <scope>NUCLEOTIDE SEQUENCE</scope>
    <source>
        <strain evidence="9">Dzin_1.0</strain>
    </source>
</reference>
<organism evidence="9 10">
    <name type="scientific">Dioscorea zingiberensis</name>
    <dbReference type="NCBI Taxonomy" id="325984"/>
    <lineage>
        <taxon>Eukaryota</taxon>
        <taxon>Viridiplantae</taxon>
        <taxon>Streptophyta</taxon>
        <taxon>Embryophyta</taxon>
        <taxon>Tracheophyta</taxon>
        <taxon>Spermatophyta</taxon>
        <taxon>Magnoliopsida</taxon>
        <taxon>Liliopsida</taxon>
        <taxon>Dioscoreales</taxon>
        <taxon>Dioscoreaceae</taxon>
        <taxon>Dioscorea</taxon>
    </lineage>
</organism>
<proteinExistence type="inferred from homology"/>
<dbReference type="GO" id="GO:0046983">
    <property type="term" value="F:protein dimerization activity"/>
    <property type="evidence" value="ECO:0007669"/>
    <property type="project" value="InterPro"/>
</dbReference>
<keyword evidence="3" id="KW-0805">Transcription regulation</keyword>
<gene>
    <name evidence="9" type="ORF">J5N97_027586</name>
</gene>
<dbReference type="GO" id="GO:0003677">
    <property type="term" value="F:DNA binding"/>
    <property type="evidence" value="ECO:0007669"/>
    <property type="project" value="UniProtKB-KW"/>
</dbReference>
<comment type="subcellular location">
    <subcellularLocation>
        <location evidence="1">Nucleus</location>
    </subcellularLocation>
</comment>
<dbReference type="CDD" id="cd11445">
    <property type="entry name" value="bHLH_AtPIF_like"/>
    <property type="match status" value="1"/>
</dbReference>
<feature type="region of interest" description="Disordered" evidence="7">
    <location>
        <begin position="48"/>
        <end position="79"/>
    </location>
</feature>
<dbReference type="OrthoDB" id="690068at2759"/>
<feature type="domain" description="BHLH" evidence="8">
    <location>
        <begin position="67"/>
        <end position="116"/>
    </location>
</feature>
<dbReference type="Proteomes" id="UP001085076">
    <property type="component" value="Miscellaneous, Linkage group lg08"/>
</dbReference>
<comment type="caution">
    <text evidence="9">The sequence shown here is derived from an EMBL/GenBank/DDBJ whole genome shotgun (WGS) entry which is preliminary data.</text>
</comment>
<evidence type="ECO:0000259" key="8">
    <source>
        <dbReference type="PROSITE" id="PS50888"/>
    </source>
</evidence>
<evidence type="ECO:0000256" key="5">
    <source>
        <dbReference type="ARBA" id="ARBA00023163"/>
    </source>
</evidence>
<feature type="compositionally biased region" description="Polar residues" evidence="7">
    <location>
        <begin position="228"/>
        <end position="238"/>
    </location>
</feature>
<feature type="region of interest" description="Disordered" evidence="7">
    <location>
        <begin position="228"/>
        <end position="252"/>
    </location>
</feature>
<name>A0A9D5C542_9LILI</name>
<dbReference type="AlphaFoldDB" id="A0A9D5C542"/>
<dbReference type="PANTHER" id="PTHR45855">
    <property type="entry name" value="TRANSCRIPTION FACTOR PIF1-RELATED"/>
    <property type="match status" value="1"/>
</dbReference>
<accession>A0A9D5C542</accession>
<feature type="compositionally biased region" description="Basic and acidic residues" evidence="7">
    <location>
        <begin position="67"/>
        <end position="79"/>
    </location>
</feature>
<feature type="compositionally biased region" description="Polar residues" evidence="7">
    <location>
        <begin position="1"/>
        <end position="15"/>
    </location>
</feature>
<feature type="region of interest" description="Disordered" evidence="7">
    <location>
        <begin position="1"/>
        <end position="26"/>
    </location>
</feature>
<evidence type="ECO:0000256" key="3">
    <source>
        <dbReference type="ARBA" id="ARBA00023015"/>
    </source>
</evidence>
<evidence type="ECO:0000256" key="1">
    <source>
        <dbReference type="ARBA" id="ARBA00004123"/>
    </source>
</evidence>
<dbReference type="PANTHER" id="PTHR45855:SF6">
    <property type="entry name" value="TRANSCRIPTION FACTOR ALC"/>
    <property type="match status" value="1"/>
</dbReference>
<reference evidence="9" key="1">
    <citation type="submission" date="2021-03" db="EMBL/GenBank/DDBJ databases">
        <authorList>
            <person name="Li Z."/>
            <person name="Yang C."/>
        </authorList>
    </citation>
    <scope>NUCLEOTIDE SEQUENCE</scope>
    <source>
        <strain evidence="9">Dzin_1.0</strain>
        <tissue evidence="9">Leaf</tissue>
    </source>
</reference>
<dbReference type="PROSITE" id="PS50888">
    <property type="entry name" value="BHLH"/>
    <property type="match status" value="1"/>
</dbReference>
<evidence type="ECO:0000256" key="2">
    <source>
        <dbReference type="ARBA" id="ARBA00005510"/>
    </source>
</evidence>
<evidence type="ECO:0000313" key="10">
    <source>
        <dbReference type="Proteomes" id="UP001085076"/>
    </source>
</evidence>
<dbReference type="InterPro" id="IPR036638">
    <property type="entry name" value="HLH_DNA-bd_sf"/>
</dbReference>
<dbReference type="SMART" id="SM00353">
    <property type="entry name" value="HLH"/>
    <property type="match status" value="1"/>
</dbReference>
<evidence type="ECO:0000256" key="6">
    <source>
        <dbReference type="ARBA" id="ARBA00023242"/>
    </source>
</evidence>
<keyword evidence="4" id="KW-0238">DNA-binding</keyword>
<keyword evidence="10" id="KW-1185">Reference proteome</keyword>
<dbReference type="InterPro" id="IPR047265">
    <property type="entry name" value="PIF1-like_bHLH"/>
</dbReference>
<dbReference type="InterPro" id="IPR031066">
    <property type="entry name" value="bHLH_ALC-like_plant"/>
</dbReference>
<evidence type="ECO:0000256" key="4">
    <source>
        <dbReference type="ARBA" id="ARBA00023125"/>
    </source>
</evidence>
<comment type="similarity">
    <text evidence="2">Belongs to the bHLH protein family.</text>
</comment>
<dbReference type="FunFam" id="4.10.280.10:FF:000004">
    <property type="entry name" value="Basic helix-loop-helix transcription factor"/>
    <property type="match status" value="1"/>
</dbReference>
<protein>
    <recommendedName>
        <fullName evidence="8">BHLH domain-containing protein</fullName>
    </recommendedName>
</protein>
<dbReference type="EMBL" id="JAGGNH010000008">
    <property type="protein sequence ID" value="KAJ0966448.1"/>
    <property type="molecule type" value="Genomic_DNA"/>
</dbReference>
<sequence>MPLSSFYSFKQSSVESGVRKSPPPELDSLDCDGWCDYDCESEEGAEFAEEQVKSVPLRPSGGSKRSRAAEVHNLSEKRRRSRINEKMKALQNLIPNSNKTDKASMLDEAIEYLKQLQLQVQMLSMRNGLNLHPMYLPGNLQLMQTSQMSIDFTIDGGSATNMGVGSMLPPNQNSLQQHPSDILNQSASCYQSLIVPNSTNINNLGCTFHESFQLPIADEFKEEMEAQQQSNMRNLTKKLSSENEDEICGGDY</sequence>
<dbReference type="SUPFAM" id="SSF47459">
    <property type="entry name" value="HLH, helix-loop-helix DNA-binding domain"/>
    <property type="match status" value="1"/>
</dbReference>
<dbReference type="Gene3D" id="4.10.280.10">
    <property type="entry name" value="Helix-loop-helix DNA-binding domain"/>
    <property type="match status" value="1"/>
</dbReference>
<feature type="compositionally biased region" description="Acidic residues" evidence="7">
    <location>
        <begin position="242"/>
        <end position="252"/>
    </location>
</feature>
<dbReference type="GO" id="GO:0005634">
    <property type="term" value="C:nucleus"/>
    <property type="evidence" value="ECO:0007669"/>
    <property type="project" value="UniProtKB-SubCell"/>
</dbReference>
<dbReference type="InterPro" id="IPR011598">
    <property type="entry name" value="bHLH_dom"/>
</dbReference>
<keyword evidence="5" id="KW-0804">Transcription</keyword>
<dbReference type="Pfam" id="PF00010">
    <property type="entry name" value="HLH"/>
    <property type="match status" value="1"/>
</dbReference>